<reference evidence="1" key="1">
    <citation type="journal article" date="2015" name="Front. Microbiol.">
        <title>Combining genomic sequencing methods to explore viral diversity and reveal potential virus-host interactions.</title>
        <authorList>
            <person name="Chow C.E."/>
            <person name="Winget D.M."/>
            <person name="White R.A.III."/>
            <person name="Hallam S.J."/>
            <person name="Suttle C.A."/>
        </authorList>
    </citation>
    <scope>NUCLEOTIDE SEQUENCE</scope>
    <source>
        <strain evidence="1">Anoxic2_2</strain>
    </source>
</reference>
<organism evidence="1">
    <name type="scientific">uncultured marine virus</name>
    <dbReference type="NCBI Taxonomy" id="186617"/>
    <lineage>
        <taxon>Viruses</taxon>
        <taxon>environmental samples</taxon>
    </lineage>
</organism>
<proteinExistence type="predicted"/>
<evidence type="ECO:0000313" key="1">
    <source>
        <dbReference type="EMBL" id="AKH46789.1"/>
    </source>
</evidence>
<protein>
    <submittedName>
        <fullName evidence="1">Uncharacterized protein</fullName>
    </submittedName>
</protein>
<accession>A0A0F7L2J9</accession>
<name>A0A0F7L2J9_9VIRU</name>
<reference evidence="1" key="2">
    <citation type="submission" date="2015-03" db="EMBL/GenBank/DDBJ databases">
        <authorList>
            <person name="Chow C.-E.T."/>
            <person name="Winget D.M."/>
            <person name="White R.A.III."/>
            <person name="Hallam S.J."/>
            <person name="Suttle C.A."/>
        </authorList>
    </citation>
    <scope>NUCLEOTIDE SEQUENCE</scope>
    <source>
        <strain evidence="1">Anoxic2_2</strain>
    </source>
</reference>
<sequence length="56" mass="6181">MHVHSLLISLSIKLISSTNSRRCFSVNPRSNISSLDIIPSSYHSSRMSVSLVHTPS</sequence>
<dbReference type="EMBL" id="KR029586">
    <property type="protein sequence ID" value="AKH46789.1"/>
    <property type="molecule type" value="Genomic_DNA"/>
</dbReference>